<evidence type="ECO:0000256" key="6">
    <source>
        <dbReference type="ARBA" id="ARBA00022729"/>
    </source>
</evidence>
<keyword evidence="5" id="KW-0592">Phosphate transport</keyword>
<protein>
    <submittedName>
        <fullName evidence="11">Substrate-binding domain-containing protein</fullName>
    </submittedName>
</protein>
<accession>A0A9D1LAQ8</accession>
<evidence type="ECO:0000256" key="5">
    <source>
        <dbReference type="ARBA" id="ARBA00022592"/>
    </source>
</evidence>
<dbReference type="AlphaFoldDB" id="A0A9D1LAQ8"/>
<comment type="subunit">
    <text evidence="4">The complex is composed of two ATP-binding proteins (PstB), two transmembrane proteins (PstC and PstA) and a solute-binding protein (PstS).</text>
</comment>
<feature type="domain" description="PBP" evidence="10">
    <location>
        <begin position="175"/>
        <end position="286"/>
    </location>
</feature>
<dbReference type="EMBL" id="DVMM01000087">
    <property type="protein sequence ID" value="HIU29512.1"/>
    <property type="molecule type" value="Genomic_DNA"/>
</dbReference>
<keyword evidence="6 9" id="KW-0732">Signal</keyword>
<evidence type="ECO:0000256" key="9">
    <source>
        <dbReference type="SAM" id="SignalP"/>
    </source>
</evidence>
<evidence type="ECO:0000256" key="1">
    <source>
        <dbReference type="ARBA" id="ARBA00002841"/>
    </source>
</evidence>
<reference evidence="11" key="2">
    <citation type="journal article" date="2021" name="PeerJ">
        <title>Extensive microbial diversity within the chicken gut microbiome revealed by metagenomics and culture.</title>
        <authorList>
            <person name="Gilroy R."/>
            <person name="Ravi A."/>
            <person name="Getino M."/>
            <person name="Pursley I."/>
            <person name="Horton D.L."/>
            <person name="Alikhan N.F."/>
            <person name="Baker D."/>
            <person name="Gharbi K."/>
            <person name="Hall N."/>
            <person name="Watson M."/>
            <person name="Adriaenssens E.M."/>
            <person name="Foster-Nyarko E."/>
            <person name="Jarju S."/>
            <person name="Secka A."/>
            <person name="Antonio M."/>
            <person name="Oren A."/>
            <person name="Chaudhuri R.R."/>
            <person name="La Ragione R."/>
            <person name="Hildebrand F."/>
            <person name="Pallen M.J."/>
        </authorList>
    </citation>
    <scope>NUCLEOTIDE SEQUENCE</scope>
    <source>
        <strain evidence="11">CHK195-4489</strain>
    </source>
</reference>
<feature type="chain" id="PRO_5038801561" evidence="9">
    <location>
        <begin position="20"/>
        <end position="289"/>
    </location>
</feature>
<dbReference type="Pfam" id="PF12849">
    <property type="entry name" value="PBP_like_2"/>
    <property type="match status" value="2"/>
</dbReference>
<evidence type="ECO:0000256" key="4">
    <source>
        <dbReference type="ARBA" id="ARBA00011529"/>
    </source>
</evidence>
<dbReference type="GO" id="GO:0005886">
    <property type="term" value="C:plasma membrane"/>
    <property type="evidence" value="ECO:0007669"/>
    <property type="project" value="UniProtKB-SubCell"/>
</dbReference>
<reference evidence="11" key="1">
    <citation type="submission" date="2020-10" db="EMBL/GenBank/DDBJ databases">
        <authorList>
            <person name="Gilroy R."/>
        </authorList>
    </citation>
    <scope>NUCLEOTIDE SEQUENCE</scope>
    <source>
        <strain evidence="11">CHK195-4489</strain>
    </source>
</reference>
<dbReference type="GO" id="GO:0006817">
    <property type="term" value="P:phosphate ion transport"/>
    <property type="evidence" value="ECO:0007669"/>
    <property type="project" value="UniProtKB-KW"/>
</dbReference>
<feature type="signal peptide" evidence="9">
    <location>
        <begin position="1"/>
        <end position="19"/>
    </location>
</feature>
<proteinExistence type="inferred from homology"/>
<dbReference type="InterPro" id="IPR024370">
    <property type="entry name" value="PBP_domain"/>
</dbReference>
<dbReference type="PANTHER" id="PTHR30570">
    <property type="entry name" value="PERIPLASMIC PHOSPHATE BINDING COMPONENT OF PHOSPHATE ABC TRANSPORTER"/>
    <property type="match status" value="1"/>
</dbReference>
<dbReference type="Gene3D" id="3.40.190.10">
    <property type="entry name" value="Periplasmic binding protein-like II"/>
    <property type="match status" value="2"/>
</dbReference>
<keyword evidence="8" id="KW-0449">Lipoprotein</keyword>
<sequence>MKKTICALIAGLMCVGVFAGCNSGSGAGDDAITVITRESGSGTRGAFIELFGIEEENADGEKEDKTIKTAEESNSTAVMMTSVEGNKNAIGYISLGSLDSSKVKALSIDGVEATVENVKNGSYKVSRPFNIATMGEPSAAAQDFINYIMSEEGQTVVEENGYISEGNNGPFEGTNPTGTLKVAGSSSISPLMEKLIEAYNAINSELDIQLQQNDSTSGINGVIDGTCDIGMASRELKDSEIESGATPTVIAIDGIAVIVNNDCAVSAMTSAQVKDIYTGNITKWSELSE</sequence>
<keyword evidence="7" id="KW-0564">Palmitate</keyword>
<evidence type="ECO:0000256" key="2">
    <source>
        <dbReference type="ARBA" id="ARBA00004193"/>
    </source>
</evidence>
<dbReference type="Proteomes" id="UP000824089">
    <property type="component" value="Unassembled WGS sequence"/>
</dbReference>
<name>A0A9D1LAQ8_9CLOT</name>
<feature type="domain" description="PBP" evidence="10">
    <location>
        <begin position="27"/>
        <end position="152"/>
    </location>
</feature>
<comment type="subcellular location">
    <subcellularLocation>
        <location evidence="2">Cell membrane</location>
        <topology evidence="2">Lipid-anchor</topology>
    </subcellularLocation>
</comment>
<organism evidence="11 12">
    <name type="scientific">Candidatus Egerieisoma faecipullorum</name>
    <dbReference type="NCBI Taxonomy" id="2840963"/>
    <lineage>
        <taxon>Bacteria</taxon>
        <taxon>Bacillati</taxon>
        <taxon>Bacillota</taxon>
        <taxon>Clostridia</taxon>
        <taxon>Eubacteriales</taxon>
        <taxon>Clostridiaceae</taxon>
        <taxon>Clostridiaceae incertae sedis</taxon>
        <taxon>Candidatus Egerieisoma</taxon>
    </lineage>
</organism>
<dbReference type="SUPFAM" id="SSF53850">
    <property type="entry name" value="Periplasmic binding protein-like II"/>
    <property type="match status" value="2"/>
</dbReference>
<comment type="function">
    <text evidence="1">Part of the ABC transporter complex PstSACB involved in phosphate import.</text>
</comment>
<evidence type="ECO:0000259" key="10">
    <source>
        <dbReference type="Pfam" id="PF12849"/>
    </source>
</evidence>
<gene>
    <name evidence="11" type="ORF">IAD50_04350</name>
</gene>
<dbReference type="InterPro" id="IPR050811">
    <property type="entry name" value="Phosphate_ABC_transporter"/>
</dbReference>
<evidence type="ECO:0000256" key="7">
    <source>
        <dbReference type="ARBA" id="ARBA00023139"/>
    </source>
</evidence>
<evidence type="ECO:0000256" key="8">
    <source>
        <dbReference type="ARBA" id="ARBA00023288"/>
    </source>
</evidence>
<keyword evidence="5" id="KW-0813">Transport</keyword>
<dbReference type="PANTHER" id="PTHR30570:SF1">
    <property type="entry name" value="PHOSPHATE-BINDING PROTEIN PSTS"/>
    <property type="match status" value="1"/>
</dbReference>
<evidence type="ECO:0000313" key="11">
    <source>
        <dbReference type="EMBL" id="HIU29512.1"/>
    </source>
</evidence>
<comment type="caution">
    <text evidence="11">The sequence shown here is derived from an EMBL/GenBank/DDBJ whole genome shotgun (WGS) entry which is preliminary data.</text>
</comment>
<evidence type="ECO:0000313" key="12">
    <source>
        <dbReference type="Proteomes" id="UP000824089"/>
    </source>
</evidence>
<evidence type="ECO:0000256" key="3">
    <source>
        <dbReference type="ARBA" id="ARBA00008725"/>
    </source>
</evidence>
<comment type="similarity">
    <text evidence="3">Belongs to the PstS family.</text>
</comment>
<dbReference type="PROSITE" id="PS51257">
    <property type="entry name" value="PROKAR_LIPOPROTEIN"/>
    <property type="match status" value="1"/>
</dbReference>